<accession>A0ABS0Y3W1</accession>
<organism evidence="2 3">
    <name type="scientific">Microvirga splendida</name>
    <dbReference type="NCBI Taxonomy" id="2795727"/>
    <lineage>
        <taxon>Bacteria</taxon>
        <taxon>Pseudomonadati</taxon>
        <taxon>Pseudomonadota</taxon>
        <taxon>Alphaproteobacteria</taxon>
        <taxon>Hyphomicrobiales</taxon>
        <taxon>Methylobacteriaceae</taxon>
        <taxon>Microvirga</taxon>
    </lineage>
</organism>
<feature type="region of interest" description="Disordered" evidence="1">
    <location>
        <begin position="258"/>
        <end position="293"/>
    </location>
</feature>
<dbReference type="Proteomes" id="UP000620670">
    <property type="component" value="Unassembled WGS sequence"/>
</dbReference>
<reference evidence="3" key="1">
    <citation type="submission" date="2020-12" db="EMBL/GenBank/DDBJ databases">
        <title>Hymenobacter sp.</title>
        <authorList>
            <person name="Kim M.K."/>
        </authorList>
    </citation>
    <scope>NUCLEOTIDE SEQUENCE [LARGE SCALE GENOMIC DNA]</scope>
    <source>
        <strain evidence="3">BT325</strain>
    </source>
</reference>
<comment type="caution">
    <text evidence="2">The sequence shown here is derived from an EMBL/GenBank/DDBJ whole genome shotgun (WGS) entry which is preliminary data.</text>
</comment>
<feature type="compositionally biased region" description="Polar residues" evidence="1">
    <location>
        <begin position="259"/>
        <end position="281"/>
    </location>
</feature>
<dbReference type="EMBL" id="JAELXT010000019">
    <property type="protein sequence ID" value="MBJ6126983.1"/>
    <property type="molecule type" value="Genomic_DNA"/>
</dbReference>
<protein>
    <submittedName>
        <fullName evidence="2">Uncharacterized protein</fullName>
    </submittedName>
</protein>
<name>A0ABS0Y3W1_9HYPH</name>
<gene>
    <name evidence="2" type="ORF">JAO75_16395</name>
</gene>
<evidence type="ECO:0000256" key="1">
    <source>
        <dbReference type="SAM" id="MobiDB-lite"/>
    </source>
</evidence>
<feature type="region of interest" description="Disordered" evidence="1">
    <location>
        <begin position="1"/>
        <end position="25"/>
    </location>
</feature>
<keyword evidence="3" id="KW-1185">Reference proteome</keyword>
<evidence type="ECO:0000313" key="2">
    <source>
        <dbReference type="EMBL" id="MBJ6126983.1"/>
    </source>
</evidence>
<sequence length="310" mass="31349">MSILNVPKDAVLSHGTRQPDGTWTVPAGDLTGLKLLPPADWSGTMHLTVQATSTETGSGGSATSSKPFTVTVEPVNDAPELSLTAAEHAESGAHHAEAIGIAHAQDVDSTQLGGAVITLSGAQPGDRLDLDGFTLHSENGRTMIGDTGIELVGGAGAGDAGTLTLSGHASPETYAAVLQSLVLESGDPSGLGAGTRNIGVVLIDSDGAASTRQSVDVVVDQVESAEAGNHNIGAAAYEPTQNDAGSDVILLMADESADTSHGATGSWTEQIDGDPSSTSSDPVAAFDQPTADNIQTVDDLHADASRMHWS</sequence>
<evidence type="ECO:0000313" key="3">
    <source>
        <dbReference type="Proteomes" id="UP000620670"/>
    </source>
</evidence>
<proteinExistence type="predicted"/>